<keyword evidence="1" id="KW-0472">Membrane</keyword>
<feature type="transmembrane region" description="Helical" evidence="1">
    <location>
        <begin position="74"/>
        <end position="94"/>
    </location>
</feature>
<dbReference type="AlphaFoldDB" id="G0P448"/>
<evidence type="ECO:0000313" key="3">
    <source>
        <dbReference type="Proteomes" id="UP000008068"/>
    </source>
</evidence>
<keyword evidence="1" id="KW-0812">Transmembrane</keyword>
<dbReference type="Proteomes" id="UP000008068">
    <property type="component" value="Unassembled WGS sequence"/>
</dbReference>
<keyword evidence="1" id="KW-1133">Transmembrane helix</keyword>
<protein>
    <submittedName>
        <fullName evidence="2">Uncharacterized protein</fullName>
    </submittedName>
</protein>
<feature type="transmembrane region" description="Helical" evidence="1">
    <location>
        <begin position="126"/>
        <end position="152"/>
    </location>
</feature>
<gene>
    <name evidence="2" type="ORF">CAEBREN_05405</name>
</gene>
<sequence length="331" mass="36466">MASFSSSISTLILATFVIVSVVMVFLILCQPGALPRLIGVKQCATAALEAEKMSNGLTNNIKAQVGSTAYNHRAVPLIVVLCGFSIFLLGCTLVQNVYARIFENKESVLGYILVPKVMAFGRTASYYAKIALFCVVIGAILIANPIVLPFLIKFIIEAKYSTQSTETNVKNDTNEREATKEGTTSRPSLTFFGVIGLFLCVAILLCTFSNDEDMAAEYEEKPKKIMSRAFFIYVALFVCVVIAGFLRFCDPAIFPASFGFKTDDTAKSLTMENFADTATVAPAQPDSWVMEIVRVLMMICCMAHFYAIFDLCFDRYVHGEIEEEFHGITDS</sequence>
<accession>G0P448</accession>
<feature type="transmembrane region" description="Helical" evidence="1">
    <location>
        <begin position="229"/>
        <end position="248"/>
    </location>
</feature>
<proteinExistence type="predicted"/>
<reference evidence="3" key="1">
    <citation type="submission" date="2011-07" db="EMBL/GenBank/DDBJ databases">
        <authorList>
            <consortium name="Caenorhabditis brenneri Sequencing and Analysis Consortium"/>
            <person name="Wilson R.K."/>
        </authorList>
    </citation>
    <scope>NUCLEOTIDE SEQUENCE [LARGE SCALE GENOMIC DNA]</scope>
    <source>
        <strain evidence="3">PB2801</strain>
    </source>
</reference>
<feature type="transmembrane region" description="Helical" evidence="1">
    <location>
        <begin position="7"/>
        <end position="28"/>
    </location>
</feature>
<dbReference type="EMBL" id="GL380058">
    <property type="protein sequence ID" value="EGT44616.1"/>
    <property type="molecule type" value="Genomic_DNA"/>
</dbReference>
<evidence type="ECO:0000256" key="1">
    <source>
        <dbReference type="SAM" id="Phobius"/>
    </source>
</evidence>
<keyword evidence="3" id="KW-1185">Reference proteome</keyword>
<feature type="transmembrane region" description="Helical" evidence="1">
    <location>
        <begin position="292"/>
        <end position="313"/>
    </location>
</feature>
<feature type="transmembrane region" description="Helical" evidence="1">
    <location>
        <begin position="189"/>
        <end position="208"/>
    </location>
</feature>
<dbReference type="InParanoid" id="G0P448"/>
<organism evidence="3">
    <name type="scientific">Caenorhabditis brenneri</name>
    <name type="common">Nematode worm</name>
    <dbReference type="NCBI Taxonomy" id="135651"/>
    <lineage>
        <taxon>Eukaryota</taxon>
        <taxon>Metazoa</taxon>
        <taxon>Ecdysozoa</taxon>
        <taxon>Nematoda</taxon>
        <taxon>Chromadorea</taxon>
        <taxon>Rhabditida</taxon>
        <taxon>Rhabditina</taxon>
        <taxon>Rhabditomorpha</taxon>
        <taxon>Rhabditoidea</taxon>
        <taxon>Rhabditidae</taxon>
        <taxon>Peloderinae</taxon>
        <taxon>Caenorhabditis</taxon>
    </lineage>
</organism>
<dbReference type="HOGENOM" id="CLU_072665_0_0_1"/>
<evidence type="ECO:0000313" key="2">
    <source>
        <dbReference type="EMBL" id="EGT44616.1"/>
    </source>
</evidence>
<name>G0P448_CAEBE</name>